<dbReference type="WBParaSite" id="HPBE_0002536301-mRNA-1">
    <property type="protein sequence ID" value="HPBE_0002536301-mRNA-1"/>
    <property type="gene ID" value="HPBE_0002536301"/>
</dbReference>
<keyword evidence="3" id="KW-1185">Reference proteome</keyword>
<proteinExistence type="predicted"/>
<sequence>MKKVNRSLLVISVIVVLGWFNTMVIGSLCQMLRINIDRNNVDLLSGLFVNFACSINFFVYSVLSLQLSLEFSFIFASEHHVIGIKQRPRDGLLKISCDGIHDDNKEEWGKRRTLVYPDRDGELHRGSSCSLNSTLWTRVENSHPLYELFGNSMMSQGVPYNFTRYAVKGLLQVEEGDMHCLLFLAMLLYQEASGVYGINGATTSHEAALIAGQLDECWRQSTTIPIWKKKGSPADCSNYRPIRLLPHSMKIFERIVDGRIRDKSARYPF</sequence>
<gene>
    <name evidence="2" type="ORF">HPBE_LOCUS25362</name>
</gene>
<accession>A0A3P8HXN2</accession>
<dbReference type="Pfam" id="PF10320">
    <property type="entry name" value="7TM_GPCR_Srsx"/>
    <property type="match status" value="1"/>
</dbReference>
<feature type="transmembrane region" description="Helical" evidence="1">
    <location>
        <begin position="41"/>
        <end position="63"/>
    </location>
</feature>
<protein>
    <submittedName>
        <fullName evidence="4">G_PROTEIN_RECEP_F1_2 domain-containing protein</fullName>
    </submittedName>
</protein>
<dbReference type="AlphaFoldDB" id="A0A183GRP3"/>
<evidence type="ECO:0000313" key="4">
    <source>
        <dbReference type="WBParaSite" id="HPBE_0002536301-mRNA-1"/>
    </source>
</evidence>
<dbReference type="EMBL" id="UZAH01037783">
    <property type="protein sequence ID" value="VDP50779.1"/>
    <property type="molecule type" value="Genomic_DNA"/>
</dbReference>
<dbReference type="InterPro" id="IPR019424">
    <property type="entry name" value="7TM_GPCR_Srsx"/>
</dbReference>
<keyword evidence="1" id="KW-0472">Membrane</keyword>
<accession>A0A183GRP3</accession>
<evidence type="ECO:0000256" key="1">
    <source>
        <dbReference type="SAM" id="Phobius"/>
    </source>
</evidence>
<organism evidence="3 4">
    <name type="scientific">Heligmosomoides polygyrus</name>
    <name type="common">Parasitic roundworm</name>
    <dbReference type="NCBI Taxonomy" id="6339"/>
    <lineage>
        <taxon>Eukaryota</taxon>
        <taxon>Metazoa</taxon>
        <taxon>Ecdysozoa</taxon>
        <taxon>Nematoda</taxon>
        <taxon>Chromadorea</taxon>
        <taxon>Rhabditida</taxon>
        <taxon>Rhabditina</taxon>
        <taxon>Rhabditomorpha</taxon>
        <taxon>Strongyloidea</taxon>
        <taxon>Heligmosomidae</taxon>
        <taxon>Heligmosomoides</taxon>
    </lineage>
</organism>
<keyword evidence="1" id="KW-1133">Transmembrane helix</keyword>
<feature type="transmembrane region" description="Helical" evidence="1">
    <location>
        <begin position="6"/>
        <end position="29"/>
    </location>
</feature>
<evidence type="ECO:0000313" key="3">
    <source>
        <dbReference type="Proteomes" id="UP000050761"/>
    </source>
</evidence>
<evidence type="ECO:0000313" key="2">
    <source>
        <dbReference type="EMBL" id="VDP50779.1"/>
    </source>
</evidence>
<reference evidence="4" key="2">
    <citation type="submission" date="2019-09" db="UniProtKB">
        <authorList>
            <consortium name="WormBaseParasite"/>
        </authorList>
    </citation>
    <scope>IDENTIFICATION</scope>
</reference>
<dbReference type="Proteomes" id="UP000050761">
    <property type="component" value="Unassembled WGS sequence"/>
</dbReference>
<keyword evidence="1" id="KW-0812">Transmembrane</keyword>
<reference evidence="2 3" key="1">
    <citation type="submission" date="2018-11" db="EMBL/GenBank/DDBJ databases">
        <authorList>
            <consortium name="Pathogen Informatics"/>
        </authorList>
    </citation>
    <scope>NUCLEOTIDE SEQUENCE [LARGE SCALE GENOMIC DNA]</scope>
</reference>
<name>A0A183GRP3_HELPZ</name>